<evidence type="ECO:0000256" key="1">
    <source>
        <dbReference type="ARBA" id="ARBA00004123"/>
    </source>
</evidence>
<organism evidence="14 15">
    <name type="scientific">Bactrocera dorsalis</name>
    <name type="common">Oriental fruit fly</name>
    <name type="synonym">Dacus dorsalis</name>
    <dbReference type="NCBI Taxonomy" id="27457"/>
    <lineage>
        <taxon>Eukaryota</taxon>
        <taxon>Metazoa</taxon>
        <taxon>Ecdysozoa</taxon>
        <taxon>Arthropoda</taxon>
        <taxon>Hexapoda</taxon>
        <taxon>Insecta</taxon>
        <taxon>Pterygota</taxon>
        <taxon>Neoptera</taxon>
        <taxon>Endopterygota</taxon>
        <taxon>Diptera</taxon>
        <taxon>Brachycera</taxon>
        <taxon>Muscomorpha</taxon>
        <taxon>Tephritoidea</taxon>
        <taxon>Tephritidae</taxon>
        <taxon>Bactrocera</taxon>
        <taxon>Bactrocera</taxon>
    </lineage>
</organism>
<dbReference type="PANTHER" id="PTHR11636:SF89">
    <property type="entry name" value="POU DOMAIN PROTEIN 2, ISOFORM B-RELATED"/>
    <property type="match status" value="1"/>
</dbReference>
<dbReference type="Pfam" id="PF00046">
    <property type="entry name" value="Homeodomain"/>
    <property type="match status" value="1"/>
</dbReference>
<dbReference type="PROSITE" id="PS00465">
    <property type="entry name" value="POU_2"/>
    <property type="match status" value="1"/>
</dbReference>
<evidence type="ECO:0000256" key="7">
    <source>
        <dbReference type="ARBA" id="ARBA00023242"/>
    </source>
</evidence>
<feature type="region of interest" description="Disordered" evidence="11">
    <location>
        <begin position="928"/>
        <end position="1012"/>
    </location>
</feature>
<comment type="subcellular location">
    <subcellularLocation>
        <location evidence="1 8 9">Nucleus</location>
    </subcellularLocation>
</comment>
<feature type="compositionally biased region" description="Basic and acidic residues" evidence="11">
    <location>
        <begin position="932"/>
        <end position="941"/>
    </location>
</feature>
<dbReference type="RefSeq" id="XP_049317606.1">
    <property type="nucleotide sequence ID" value="XM_049461649.1"/>
</dbReference>
<gene>
    <name evidence="15" type="primary">LOC105229384</name>
</gene>
<keyword evidence="6 10" id="KW-0804">Transcription</keyword>
<keyword evidence="3 8" id="KW-0238">DNA-binding</keyword>
<feature type="domain" description="POU-specific" evidence="13">
    <location>
        <begin position="1068"/>
        <end position="1142"/>
    </location>
</feature>
<keyword evidence="14" id="KW-1185">Reference proteome</keyword>
<evidence type="ECO:0000256" key="6">
    <source>
        <dbReference type="ARBA" id="ARBA00023163"/>
    </source>
</evidence>
<dbReference type="Gene3D" id="1.10.10.60">
    <property type="entry name" value="Homeodomain-like"/>
    <property type="match status" value="1"/>
</dbReference>
<dbReference type="SMART" id="SM00352">
    <property type="entry name" value="POU"/>
    <property type="match status" value="1"/>
</dbReference>
<dbReference type="PANTHER" id="PTHR11636">
    <property type="entry name" value="POU DOMAIN"/>
    <property type="match status" value="1"/>
</dbReference>
<evidence type="ECO:0000256" key="3">
    <source>
        <dbReference type="ARBA" id="ARBA00023125"/>
    </source>
</evidence>
<feature type="region of interest" description="Disordered" evidence="11">
    <location>
        <begin position="420"/>
        <end position="463"/>
    </location>
</feature>
<evidence type="ECO:0000259" key="12">
    <source>
        <dbReference type="PROSITE" id="PS50071"/>
    </source>
</evidence>
<dbReference type="PRINTS" id="PR00028">
    <property type="entry name" value="POUDOMAIN"/>
</dbReference>
<evidence type="ECO:0000259" key="13">
    <source>
        <dbReference type="PROSITE" id="PS51179"/>
    </source>
</evidence>
<evidence type="ECO:0000256" key="5">
    <source>
        <dbReference type="ARBA" id="ARBA00023159"/>
    </source>
</evidence>
<dbReference type="SMART" id="SM00389">
    <property type="entry name" value="HOX"/>
    <property type="match status" value="1"/>
</dbReference>
<dbReference type="InterPro" id="IPR000327">
    <property type="entry name" value="POU_dom"/>
</dbReference>
<dbReference type="SUPFAM" id="SSF46689">
    <property type="entry name" value="Homeodomain-like"/>
    <property type="match status" value="1"/>
</dbReference>
<feature type="compositionally biased region" description="Basic and acidic residues" evidence="11">
    <location>
        <begin position="441"/>
        <end position="452"/>
    </location>
</feature>
<dbReference type="InterPro" id="IPR009057">
    <property type="entry name" value="Homeodomain-like_sf"/>
</dbReference>
<dbReference type="InterPro" id="IPR050255">
    <property type="entry name" value="POU_domain_TF"/>
</dbReference>
<feature type="compositionally biased region" description="Low complexity" evidence="11">
    <location>
        <begin position="961"/>
        <end position="975"/>
    </location>
</feature>
<evidence type="ECO:0000256" key="2">
    <source>
        <dbReference type="ARBA" id="ARBA00023015"/>
    </source>
</evidence>
<feature type="region of interest" description="Disordered" evidence="11">
    <location>
        <begin position="743"/>
        <end position="766"/>
    </location>
</feature>
<dbReference type="PROSITE" id="PS51179">
    <property type="entry name" value="POU_3"/>
    <property type="match status" value="1"/>
</dbReference>
<evidence type="ECO:0000313" key="14">
    <source>
        <dbReference type="Proteomes" id="UP001652620"/>
    </source>
</evidence>
<feature type="compositionally biased region" description="Polar residues" evidence="11">
    <location>
        <begin position="995"/>
        <end position="1007"/>
    </location>
</feature>
<name>A0ABM3K7Z2_BACDO</name>
<feature type="DNA-binding region" description="Homeobox" evidence="8">
    <location>
        <begin position="1171"/>
        <end position="1230"/>
    </location>
</feature>
<accession>A0ABM3K7Z2</accession>
<dbReference type="SUPFAM" id="SSF47413">
    <property type="entry name" value="lambda repressor-like DNA-binding domains"/>
    <property type="match status" value="1"/>
</dbReference>
<dbReference type="PROSITE" id="PS00027">
    <property type="entry name" value="HOMEOBOX_1"/>
    <property type="match status" value="1"/>
</dbReference>
<proteinExistence type="inferred from homology"/>
<evidence type="ECO:0000256" key="11">
    <source>
        <dbReference type="SAM" id="MobiDB-lite"/>
    </source>
</evidence>
<keyword evidence="2" id="KW-0805">Transcription regulation</keyword>
<dbReference type="PROSITE" id="PS50071">
    <property type="entry name" value="HOMEOBOX_2"/>
    <property type="match status" value="1"/>
</dbReference>
<keyword evidence="7 8" id="KW-0539">Nucleus</keyword>
<sequence>MSMQRRGLPLDPNLSPYWTYIKLTIILKRKSFGHYFPEMATSKALGESTGLFIPCPWHLPPFNLNLNSRTPAPTSTPTPTTTSFAVAATNAMDNQKAHYNGIFPLRLPGQLLADVTKGLEDTHPQAEPFQLHHLEYIKSLNSTLLAQMEENSSLSTQLTINKLPKLFGSLYNKPNGNYINKGLHNKLFQQQTEEASGIIAEAGESSTLQQVFETARSNQLTTLSIPHVRLPSGERLNDSLIPMTNAESEATKKVNGNVSLTALHNIQLQTPPTSSPQQMTELFLQPTLLPQRMLQFSQTPPVAANLRVPKVGQPYHDHYNNQYRNQMSNNTDTLVSAAESLQLYKSISEHQPPLNKVGLQAKSTMTGPFPYRNDPTTTNSAAVASPTNMSASMEMKAQPTTMEALINTFQPSYISLPHTSSTTPMFAHRKPPSPPPYSLKQRRDWKAEETSSHETSTSALPSYVRKSLTQNANNTHGAASNDQTARLSQLTNTHKHTHNQDHIHNKIKSKQKQRQKQKQTQKSKQKQPDYVQECVTYTSLGYTSNGEQLFVRHFHERDRLIREHQLKHRICNTFSANNDDFDGDRRVRQTTTHHEETTACLGSPGIRESLENVAVATTKTTAASTVAVAVAGDAANGIAFVNNASTNSNWHGVCRSVDDIVLPVDQDQTERATATVAVGALAGVRIDDTAAARDDLARFEEMTTRDNAEISTTTDTSPKLMDRCAPNTKVTKQRSANAPIADTFNGHMRYSPSPLRSPAGDNDRYEDEGCAEQFKRCVLPAKNLSKKRRHEMAAESDEILDLAPQSPKRLARSPLRPVTPGEMNARTSDEHCHQLSESASNLFAALQSPLAPLLLQNHLGMAAPNYAASEMQQAFQLQLQSYVDMMRQVAPDNFQNPTATHFLLQNSLQAMAQFQALQQLKQQQQLQQELQQHFESEEHPPTNRFNSQGTPARGIKHFSTPLVSSPLRSPSLSPVSRRHLKSYKLTQDDEEEESGNANSSQQTTPPNSALGLQMGSAILTPNTPGMSSIFPTTIPGATMSFSSTPQNNKAVGANAMSAAARSLDQSPEETTDLEELEQFAKTFKQRRIKLGFTQGDVGLAMGKLYGNDFSQTTISRFEALNLSFKNMCKLKPLLQKWLADADNTISKTGGVFSLSSMTTTLTTPENIIGRRRKKRTSIETNVRSTLEKAFMINCKPTSEDINNLADQLNMDKEVVRVWFCNRRQKEKRINPAMDLDSPTGTPLSSHIFGFPAKALSMSNSQEASSMCGSSISSLSPHCASKQE</sequence>
<dbReference type="InterPro" id="IPR001356">
    <property type="entry name" value="HD"/>
</dbReference>
<dbReference type="CDD" id="cd00086">
    <property type="entry name" value="homeodomain"/>
    <property type="match status" value="1"/>
</dbReference>
<evidence type="ECO:0000256" key="10">
    <source>
        <dbReference type="RuleBase" id="RU361194"/>
    </source>
</evidence>
<keyword evidence="4 8" id="KW-0371">Homeobox</keyword>
<dbReference type="Proteomes" id="UP001652620">
    <property type="component" value="Unplaced"/>
</dbReference>
<evidence type="ECO:0000256" key="4">
    <source>
        <dbReference type="ARBA" id="ARBA00023155"/>
    </source>
</evidence>
<evidence type="ECO:0000256" key="9">
    <source>
        <dbReference type="RuleBase" id="RU000682"/>
    </source>
</evidence>
<dbReference type="Gene3D" id="1.10.260.40">
    <property type="entry name" value="lambda repressor-like DNA-binding domains"/>
    <property type="match status" value="1"/>
</dbReference>
<feature type="region of interest" description="Disordered" evidence="11">
    <location>
        <begin position="492"/>
        <end position="529"/>
    </location>
</feature>
<dbReference type="GeneID" id="105229384"/>
<dbReference type="Pfam" id="PF00157">
    <property type="entry name" value="Pou"/>
    <property type="match status" value="1"/>
</dbReference>
<dbReference type="InterPro" id="IPR017970">
    <property type="entry name" value="Homeobox_CS"/>
</dbReference>
<evidence type="ECO:0000256" key="8">
    <source>
        <dbReference type="PROSITE-ProRule" id="PRU00108"/>
    </source>
</evidence>
<keyword evidence="5" id="KW-0010">Activator</keyword>
<reference evidence="15" key="1">
    <citation type="submission" date="2025-08" db="UniProtKB">
        <authorList>
            <consortium name="RefSeq"/>
        </authorList>
    </citation>
    <scope>IDENTIFICATION</scope>
    <source>
        <tissue evidence="15">Adult</tissue>
    </source>
</reference>
<protein>
    <recommendedName>
        <fullName evidence="10">POU domain protein</fullName>
    </recommendedName>
</protein>
<dbReference type="InterPro" id="IPR010982">
    <property type="entry name" value="Lambda_DNA-bd_dom_sf"/>
</dbReference>
<feature type="domain" description="Homeobox" evidence="12">
    <location>
        <begin position="1169"/>
        <end position="1229"/>
    </location>
</feature>
<dbReference type="InterPro" id="IPR013847">
    <property type="entry name" value="POU"/>
</dbReference>
<feature type="compositionally biased region" description="Basic residues" evidence="11">
    <location>
        <begin position="505"/>
        <end position="525"/>
    </location>
</feature>
<evidence type="ECO:0000313" key="15">
    <source>
        <dbReference type="RefSeq" id="XP_049317606.1"/>
    </source>
</evidence>
<comment type="similarity">
    <text evidence="10">Belongs to the POU transcription factor family.</text>
</comment>
<dbReference type="PROSITE" id="PS00035">
    <property type="entry name" value="POU_1"/>
    <property type="match status" value="1"/>
</dbReference>